<keyword evidence="6" id="KW-0732">Signal</keyword>
<dbReference type="Pfam" id="PF00201">
    <property type="entry name" value="UDPGT"/>
    <property type="match status" value="1"/>
</dbReference>
<dbReference type="PANTHER" id="PTHR11926">
    <property type="entry name" value="GLUCOSYL/GLUCURONOSYL TRANSFERASES"/>
    <property type="match status" value="1"/>
</dbReference>
<dbReference type="GO" id="GO:0080043">
    <property type="term" value="F:quercetin 3-O-glucosyltransferase activity"/>
    <property type="evidence" value="ECO:0007669"/>
    <property type="project" value="TreeGrafter"/>
</dbReference>
<accession>A0A8J5L802</accession>
<keyword evidence="2 4" id="KW-0328">Glycosyltransferase</keyword>
<dbReference type="InterPro" id="IPR002213">
    <property type="entry name" value="UDP_glucos_trans"/>
</dbReference>
<evidence type="ECO:0000256" key="3">
    <source>
        <dbReference type="ARBA" id="ARBA00022679"/>
    </source>
</evidence>
<dbReference type="PROSITE" id="PS00375">
    <property type="entry name" value="UDPGT"/>
    <property type="match status" value="1"/>
</dbReference>
<feature type="chain" id="PRO_5035162698" description="Glycosyltransferase" evidence="6">
    <location>
        <begin position="20"/>
        <end position="504"/>
    </location>
</feature>
<feature type="signal peptide" evidence="6">
    <location>
        <begin position="1"/>
        <end position="19"/>
    </location>
</feature>
<evidence type="ECO:0000256" key="2">
    <source>
        <dbReference type="ARBA" id="ARBA00022676"/>
    </source>
</evidence>
<dbReference type="Proteomes" id="UP000734854">
    <property type="component" value="Unassembled WGS sequence"/>
</dbReference>
<dbReference type="SUPFAM" id="SSF53756">
    <property type="entry name" value="UDP-Glycosyltransferase/glycogen phosphorylase"/>
    <property type="match status" value="1"/>
</dbReference>
<dbReference type="AlphaFoldDB" id="A0A8J5L802"/>
<dbReference type="InterPro" id="IPR035595">
    <property type="entry name" value="UDP_glycos_trans_CS"/>
</dbReference>
<gene>
    <name evidence="7" type="ORF">ZIOFF_034604</name>
</gene>
<evidence type="ECO:0000256" key="1">
    <source>
        <dbReference type="ARBA" id="ARBA00009995"/>
    </source>
</evidence>
<evidence type="ECO:0000256" key="4">
    <source>
        <dbReference type="RuleBase" id="RU003718"/>
    </source>
</evidence>
<dbReference type="Gene3D" id="3.40.50.2000">
    <property type="entry name" value="Glycogen Phosphorylase B"/>
    <property type="match status" value="2"/>
</dbReference>
<dbReference type="EMBL" id="JACMSC010000009">
    <property type="protein sequence ID" value="KAG6509213.1"/>
    <property type="molecule type" value="Genomic_DNA"/>
</dbReference>
<sequence>MNTWHVLVRILSYLHSVPALLKCACPSGTSSASFYRKLKLGHMSSAAAASPPHVAFIAFPFASHPLTLFPIARAVAAAAPSAVVSFLATQRALSSLPSGGGDTPNLRYVAVADGIPTDAASPPPKDILHLIKLFLSSTPGNLKQGIAAAAEAAGGVPVSCISSDAFMWMSSDVAEELAVPWIPLRTGSTPAFSAHLHTDLLRQKFGVEGAGGCEEELLAFIPGLEVQRVRDLPEGIVAGDIDSPFSVLSYRMAQKIPEAAAVGLNTFEGLNPAIEASLASTFPRYLPIGPFHFLFPPSTVAADPNGCLPWLDRQAPASVVYVSFGSIFTPPPEELGELAEGLAASGAPFIWSLKEAAQQFLPAGFLARTAGQGMVVGWAPQREVLSHAAVGGFLTHSGWNSAIEGISAGVPMLCRPIFADQFMNQRSMALEWGNGTGFEGVAMSKEGVVRALDSLLKGEEGEKLRARAKELKEAAIAAVAPGGSSRENFDTLLRLMLTTQKLNN</sequence>
<evidence type="ECO:0000256" key="5">
    <source>
        <dbReference type="RuleBase" id="RU362057"/>
    </source>
</evidence>
<dbReference type="GO" id="GO:0080044">
    <property type="term" value="F:quercetin 7-O-glucosyltransferase activity"/>
    <property type="evidence" value="ECO:0007669"/>
    <property type="project" value="TreeGrafter"/>
</dbReference>
<dbReference type="CDD" id="cd03784">
    <property type="entry name" value="GT1_Gtf-like"/>
    <property type="match status" value="1"/>
</dbReference>
<evidence type="ECO:0000313" key="7">
    <source>
        <dbReference type="EMBL" id="KAG6509213.1"/>
    </source>
</evidence>
<dbReference type="PANTHER" id="PTHR11926:SF1494">
    <property type="entry name" value="FLAVONOL 3-O-GLUCOSYLTRANSFERASE UGT76E12-RELATED"/>
    <property type="match status" value="1"/>
</dbReference>
<dbReference type="FunFam" id="3.40.50.2000:FF:000060">
    <property type="entry name" value="Glycosyltransferase"/>
    <property type="match status" value="1"/>
</dbReference>
<keyword evidence="3 4" id="KW-0808">Transferase</keyword>
<protein>
    <recommendedName>
        <fullName evidence="5">Glycosyltransferase</fullName>
        <ecNumber evidence="5">2.4.1.-</ecNumber>
    </recommendedName>
</protein>
<dbReference type="EC" id="2.4.1.-" evidence="5"/>
<comment type="similarity">
    <text evidence="1 4">Belongs to the UDP-glycosyltransferase family.</text>
</comment>
<evidence type="ECO:0000256" key="6">
    <source>
        <dbReference type="SAM" id="SignalP"/>
    </source>
</evidence>
<organism evidence="7 8">
    <name type="scientific">Zingiber officinale</name>
    <name type="common">Ginger</name>
    <name type="synonym">Amomum zingiber</name>
    <dbReference type="NCBI Taxonomy" id="94328"/>
    <lineage>
        <taxon>Eukaryota</taxon>
        <taxon>Viridiplantae</taxon>
        <taxon>Streptophyta</taxon>
        <taxon>Embryophyta</taxon>
        <taxon>Tracheophyta</taxon>
        <taxon>Spermatophyta</taxon>
        <taxon>Magnoliopsida</taxon>
        <taxon>Liliopsida</taxon>
        <taxon>Zingiberales</taxon>
        <taxon>Zingiberaceae</taxon>
        <taxon>Zingiber</taxon>
    </lineage>
</organism>
<keyword evidence="8" id="KW-1185">Reference proteome</keyword>
<proteinExistence type="inferred from homology"/>
<reference evidence="7 8" key="1">
    <citation type="submission" date="2020-08" db="EMBL/GenBank/DDBJ databases">
        <title>Plant Genome Project.</title>
        <authorList>
            <person name="Zhang R.-G."/>
        </authorList>
    </citation>
    <scope>NUCLEOTIDE SEQUENCE [LARGE SCALE GENOMIC DNA]</scope>
    <source>
        <tissue evidence="7">Rhizome</tissue>
    </source>
</reference>
<name>A0A8J5L802_ZINOF</name>
<comment type="caution">
    <text evidence="7">The sequence shown here is derived from an EMBL/GenBank/DDBJ whole genome shotgun (WGS) entry which is preliminary data.</text>
</comment>
<evidence type="ECO:0000313" key="8">
    <source>
        <dbReference type="Proteomes" id="UP000734854"/>
    </source>
</evidence>